<evidence type="ECO:0000256" key="2">
    <source>
        <dbReference type="SAM" id="MobiDB-lite"/>
    </source>
</evidence>
<dbReference type="GO" id="GO:0042802">
    <property type="term" value="F:identical protein binding"/>
    <property type="evidence" value="ECO:0007669"/>
    <property type="project" value="InterPro"/>
</dbReference>
<protein>
    <recommendedName>
        <fullName evidence="3">SLA1 homology domain-containing protein</fullName>
    </recommendedName>
</protein>
<dbReference type="PROSITE" id="PS50082">
    <property type="entry name" value="WD_REPEATS_2"/>
    <property type="match status" value="1"/>
</dbReference>
<evidence type="ECO:0000313" key="5">
    <source>
        <dbReference type="Proteomes" id="UP000315017"/>
    </source>
</evidence>
<dbReference type="InterPro" id="IPR007131">
    <property type="entry name" value="SHD1"/>
</dbReference>
<evidence type="ECO:0000313" key="4">
    <source>
        <dbReference type="EMBL" id="QDU28100.1"/>
    </source>
</evidence>
<dbReference type="Gene3D" id="2.130.10.10">
    <property type="entry name" value="YVTN repeat-like/Quinoprotein amine dehydrogenase"/>
    <property type="match status" value="1"/>
</dbReference>
<dbReference type="SUPFAM" id="SSF50998">
    <property type="entry name" value="Quinoprotein alcohol dehydrogenase-like"/>
    <property type="match status" value="1"/>
</dbReference>
<reference evidence="4 5" key="1">
    <citation type="submission" date="2019-02" db="EMBL/GenBank/DDBJ databases">
        <title>Deep-cultivation of Planctomycetes and their phenomic and genomic characterization uncovers novel biology.</title>
        <authorList>
            <person name="Wiegand S."/>
            <person name="Jogler M."/>
            <person name="Boedeker C."/>
            <person name="Pinto D."/>
            <person name="Vollmers J."/>
            <person name="Rivas-Marin E."/>
            <person name="Kohn T."/>
            <person name="Peeters S.H."/>
            <person name="Heuer A."/>
            <person name="Rast P."/>
            <person name="Oberbeckmann S."/>
            <person name="Bunk B."/>
            <person name="Jeske O."/>
            <person name="Meyerdierks A."/>
            <person name="Storesund J.E."/>
            <person name="Kallscheuer N."/>
            <person name="Luecker S."/>
            <person name="Lage O.M."/>
            <person name="Pohl T."/>
            <person name="Merkel B.J."/>
            <person name="Hornburger P."/>
            <person name="Mueller R.-W."/>
            <person name="Bruemmer F."/>
            <person name="Labrenz M."/>
            <person name="Spormann A.M."/>
            <person name="Op den Camp H."/>
            <person name="Overmann J."/>
            <person name="Amann R."/>
            <person name="Jetten M.S.M."/>
            <person name="Mascher T."/>
            <person name="Medema M.H."/>
            <person name="Devos D.P."/>
            <person name="Kaster A.-K."/>
            <person name="Ovreas L."/>
            <person name="Rohde M."/>
            <person name="Galperin M.Y."/>
            <person name="Jogler C."/>
        </authorList>
    </citation>
    <scope>NUCLEOTIDE SEQUENCE [LARGE SCALE GENOMIC DNA]</scope>
    <source>
        <strain evidence="4 5">ETA_A8</strain>
    </source>
</reference>
<feature type="domain" description="SLA1 homology" evidence="3">
    <location>
        <begin position="489"/>
        <end position="534"/>
    </location>
</feature>
<feature type="compositionally biased region" description="Polar residues" evidence="2">
    <location>
        <begin position="76"/>
        <end position="88"/>
    </location>
</feature>
<dbReference type="OrthoDB" id="219961at2"/>
<feature type="region of interest" description="Disordered" evidence="2">
    <location>
        <begin position="457"/>
        <end position="482"/>
    </location>
</feature>
<dbReference type="GO" id="GO:0008092">
    <property type="term" value="F:cytoskeletal protein binding"/>
    <property type="evidence" value="ECO:0007669"/>
    <property type="project" value="InterPro"/>
</dbReference>
<feature type="region of interest" description="Disordered" evidence="2">
    <location>
        <begin position="68"/>
        <end position="123"/>
    </location>
</feature>
<dbReference type="InterPro" id="IPR011047">
    <property type="entry name" value="Quinoprotein_ADH-like_sf"/>
</dbReference>
<dbReference type="Gene3D" id="2.30.30.700">
    <property type="entry name" value="SLA1 homology domain 1"/>
    <property type="match status" value="1"/>
</dbReference>
<dbReference type="KEGG" id="aagg:ETAA8_31930"/>
<name>A0A517YCY9_9BACT</name>
<dbReference type="EMBL" id="CP036274">
    <property type="protein sequence ID" value="QDU28100.1"/>
    <property type="molecule type" value="Genomic_DNA"/>
</dbReference>
<evidence type="ECO:0000259" key="3">
    <source>
        <dbReference type="Pfam" id="PF03983"/>
    </source>
</evidence>
<proteinExistence type="predicted"/>
<keyword evidence="5" id="KW-1185">Reference proteome</keyword>
<dbReference type="AlphaFoldDB" id="A0A517YCY9"/>
<organism evidence="4 5">
    <name type="scientific">Anatilimnocola aggregata</name>
    <dbReference type="NCBI Taxonomy" id="2528021"/>
    <lineage>
        <taxon>Bacteria</taxon>
        <taxon>Pseudomonadati</taxon>
        <taxon>Planctomycetota</taxon>
        <taxon>Planctomycetia</taxon>
        <taxon>Pirellulales</taxon>
        <taxon>Pirellulaceae</taxon>
        <taxon>Anatilimnocola</taxon>
    </lineage>
</organism>
<accession>A0A517YCY9</accession>
<dbReference type="SMART" id="SM00320">
    <property type="entry name" value="WD40"/>
    <property type="match status" value="3"/>
</dbReference>
<keyword evidence="1" id="KW-0853">WD repeat</keyword>
<feature type="repeat" description="WD" evidence="1">
    <location>
        <begin position="309"/>
        <end position="348"/>
    </location>
</feature>
<dbReference type="RefSeq" id="WP_145089824.1">
    <property type="nucleotide sequence ID" value="NZ_CP036274.1"/>
</dbReference>
<feature type="compositionally biased region" description="Polar residues" evidence="2">
    <location>
        <begin position="471"/>
        <end position="482"/>
    </location>
</feature>
<evidence type="ECO:0000256" key="1">
    <source>
        <dbReference type="PROSITE-ProRule" id="PRU00221"/>
    </source>
</evidence>
<feature type="compositionally biased region" description="Low complexity" evidence="2">
    <location>
        <begin position="101"/>
        <end position="121"/>
    </location>
</feature>
<dbReference type="GO" id="GO:0043130">
    <property type="term" value="F:ubiquitin binding"/>
    <property type="evidence" value="ECO:0007669"/>
    <property type="project" value="InterPro"/>
</dbReference>
<gene>
    <name evidence="4" type="ORF">ETAA8_31930</name>
</gene>
<sequence length="545" mass="58125">MPAAAHLRLRSSIVLAVMLFVLTAPLIAEDRIVGRDDLPREKPASIERPPKGGMVFIYRDGTRLWLPPKDYVPPANNDQQQPVGQPSNDRPPVNRPATNEPPAVAPQGGVAAADAAPAGSPKPRKVLEWRSELIRSLAFTSDGKHLVVSPKDNDCWVFDAATGEKLPIDLKGMRGPTQFLTAGPKPGTIYCIEKIVNRLVDVKTGKDLGYDGIGVDLHPTGGLTTSKKWLVLGGVAGNVAALSPELNSTGGKSAGFANNDPPPPDVKSWRTSAVAWSADDKFAAGARPDGRMFLWTIKPDWSEGNEVSVAAHGTQVDSLAFTSAGLWSLGLDGQLKLWSVPDGKEISTHSFGGELDRGWLLCDGQVAAITRKPAVGELELHRLPLKVGDKPELITKIPIVGLFDGFPTVHREFTIPHIALSSDFQQLALAAKSGSNDLAINQVAIYDVSTHLPKPDKSAAVAATENDPRVTGSTNAGATKTTPLPKVEREFRTWTTADGKFSVEAQFVSMGAGVVRLKRKDTGKIISVPVDLLNAESQAAAKAPK</sequence>
<dbReference type="InterPro" id="IPR001680">
    <property type="entry name" value="WD40_rpt"/>
</dbReference>
<dbReference type="InterPro" id="IPR015943">
    <property type="entry name" value="WD40/YVTN_repeat-like_dom_sf"/>
</dbReference>
<dbReference type="GO" id="GO:0030674">
    <property type="term" value="F:protein-macromolecule adaptor activity"/>
    <property type="evidence" value="ECO:0007669"/>
    <property type="project" value="InterPro"/>
</dbReference>
<dbReference type="Pfam" id="PF03983">
    <property type="entry name" value="SHD1"/>
    <property type="match status" value="1"/>
</dbReference>
<dbReference type="Proteomes" id="UP000315017">
    <property type="component" value="Chromosome"/>
</dbReference>